<feature type="compositionally biased region" description="Polar residues" evidence="1">
    <location>
        <begin position="1"/>
        <end position="16"/>
    </location>
</feature>
<keyword evidence="2" id="KW-1133">Transmembrane helix</keyword>
<feature type="transmembrane region" description="Helical" evidence="2">
    <location>
        <begin position="254"/>
        <end position="272"/>
    </location>
</feature>
<feature type="transmembrane region" description="Helical" evidence="2">
    <location>
        <begin position="332"/>
        <end position="352"/>
    </location>
</feature>
<proteinExistence type="predicted"/>
<gene>
    <name evidence="3" type="ORF">C7H79_02215</name>
</gene>
<keyword evidence="2" id="KW-0472">Membrane</keyword>
<sequence length="375" mass="41902">MNTDKTPDYTQNTILQPEQPGNVHTGEQKKSQSAASTSLDRLIACIPAQIKNNWFWILAYSFNLIYFVAAMIRDSLGNSSLTIPILPGVIFTCIIFVQIFSHRIESPIMEGLNQEQKRELEKRRSQQRDKWMIFAYSFMLLSLLITFYPFITSFDKPNIHRPISVFVGCSLDNRLSNLSCFKSASESADVQESTSHLASSDSSESLENKQNNDTIANHQSPVGAWVINIGGYVQKCSSNNIDNYGMTCEVSGGLLVPLYFVILALMGGSISLTRRLPELQKQAGAEYSATARQSKLTQYEFREHLIFQIVQFISAPFLAILAYYLIEPSNTTNAVALAFTAGFASETILLMVRSITNKITPVPDRNMAPLPESLH</sequence>
<protein>
    <submittedName>
        <fullName evidence="3">Uncharacterized protein</fullName>
    </submittedName>
</protein>
<dbReference type="RefSeq" id="WP_106705660.1">
    <property type="nucleotide sequence ID" value="NZ_PXXU01000004.1"/>
</dbReference>
<feature type="transmembrane region" description="Helical" evidence="2">
    <location>
        <begin position="305"/>
        <end position="326"/>
    </location>
</feature>
<evidence type="ECO:0000313" key="4">
    <source>
        <dbReference type="Proteomes" id="UP000241912"/>
    </source>
</evidence>
<dbReference type="AlphaFoldDB" id="A0A2P7NYX5"/>
<comment type="caution">
    <text evidence="3">The sequence shown here is derived from an EMBL/GenBank/DDBJ whole genome shotgun (WGS) entry which is preliminary data.</text>
</comment>
<feature type="transmembrane region" description="Helical" evidence="2">
    <location>
        <begin position="131"/>
        <end position="151"/>
    </location>
</feature>
<dbReference type="OrthoDB" id="8544275at2"/>
<dbReference type="EMBL" id="PXXU01000004">
    <property type="protein sequence ID" value="PSJ18627.1"/>
    <property type="molecule type" value="Genomic_DNA"/>
</dbReference>
<feature type="region of interest" description="Disordered" evidence="1">
    <location>
        <begin position="1"/>
        <end position="31"/>
    </location>
</feature>
<accession>A0A2P7NYX5</accession>
<keyword evidence="2" id="KW-0812">Transmembrane</keyword>
<feature type="region of interest" description="Disordered" evidence="1">
    <location>
        <begin position="192"/>
        <end position="216"/>
    </location>
</feature>
<feature type="transmembrane region" description="Helical" evidence="2">
    <location>
        <begin position="79"/>
        <end position="100"/>
    </location>
</feature>
<reference evidence="3 4" key="1">
    <citation type="submission" date="2018-03" db="EMBL/GenBank/DDBJ databases">
        <title>Draft genome of Nitrosomonas supralitoralis APG5.</title>
        <authorList>
            <person name="Urakawa H."/>
            <person name="Lopez J.V."/>
        </authorList>
    </citation>
    <scope>NUCLEOTIDE SEQUENCE [LARGE SCALE GENOMIC DNA]</scope>
    <source>
        <strain evidence="3 4">APG5</strain>
    </source>
</reference>
<feature type="compositionally biased region" description="Low complexity" evidence="1">
    <location>
        <begin position="193"/>
        <end position="205"/>
    </location>
</feature>
<evidence type="ECO:0000313" key="3">
    <source>
        <dbReference type="EMBL" id="PSJ18627.1"/>
    </source>
</evidence>
<evidence type="ECO:0000256" key="1">
    <source>
        <dbReference type="SAM" id="MobiDB-lite"/>
    </source>
</evidence>
<name>A0A2P7NYX5_9PROT</name>
<organism evidence="3 4">
    <name type="scientific">Nitrosomonas supralitoralis</name>
    <dbReference type="NCBI Taxonomy" id="2116706"/>
    <lineage>
        <taxon>Bacteria</taxon>
        <taxon>Pseudomonadati</taxon>
        <taxon>Pseudomonadota</taxon>
        <taxon>Betaproteobacteria</taxon>
        <taxon>Nitrosomonadales</taxon>
        <taxon>Nitrosomonadaceae</taxon>
        <taxon>Nitrosomonas</taxon>
    </lineage>
</organism>
<feature type="transmembrane region" description="Helical" evidence="2">
    <location>
        <begin position="54"/>
        <end position="73"/>
    </location>
</feature>
<dbReference type="Proteomes" id="UP000241912">
    <property type="component" value="Unassembled WGS sequence"/>
</dbReference>
<keyword evidence="4" id="KW-1185">Reference proteome</keyword>
<evidence type="ECO:0000256" key="2">
    <source>
        <dbReference type="SAM" id="Phobius"/>
    </source>
</evidence>